<evidence type="ECO:0000256" key="1">
    <source>
        <dbReference type="SAM" id="MobiDB-lite"/>
    </source>
</evidence>
<feature type="compositionally biased region" description="Basic and acidic residues" evidence="1">
    <location>
        <begin position="12"/>
        <end position="24"/>
    </location>
</feature>
<gene>
    <name evidence="2" type="ORF">NBM05_08925</name>
</gene>
<dbReference type="AlphaFoldDB" id="A0A9X2HF49"/>
<accession>A0A9X2HF49</accession>
<protein>
    <submittedName>
        <fullName evidence="2">Uncharacterized protein</fullName>
    </submittedName>
</protein>
<evidence type="ECO:0000313" key="3">
    <source>
        <dbReference type="Proteomes" id="UP001139502"/>
    </source>
</evidence>
<dbReference type="Proteomes" id="UP001139502">
    <property type="component" value="Unassembled WGS sequence"/>
</dbReference>
<reference evidence="2" key="1">
    <citation type="submission" date="2022-06" db="EMBL/GenBank/DDBJ databases">
        <title>Rothia sp. isolated from sandalwood seedling.</title>
        <authorList>
            <person name="Tuikhar N."/>
            <person name="Kirdat K."/>
            <person name="Thorat V."/>
            <person name="Swetha P."/>
            <person name="Padma S."/>
            <person name="Sundararaj R."/>
            <person name="Yadav A."/>
        </authorList>
    </citation>
    <scope>NUCLEOTIDE SEQUENCE</scope>
    <source>
        <strain evidence="2">AR01</strain>
    </source>
</reference>
<organism evidence="2 3">
    <name type="scientific">Rothia santali</name>
    <dbReference type="NCBI Taxonomy" id="2949643"/>
    <lineage>
        <taxon>Bacteria</taxon>
        <taxon>Bacillati</taxon>
        <taxon>Actinomycetota</taxon>
        <taxon>Actinomycetes</taxon>
        <taxon>Micrococcales</taxon>
        <taxon>Micrococcaceae</taxon>
        <taxon>Rothia</taxon>
    </lineage>
</organism>
<dbReference type="RefSeq" id="WP_254166640.1">
    <property type="nucleotide sequence ID" value="NZ_JANAFB010000019.1"/>
</dbReference>
<sequence length="64" mass="6706">MDALSDLLNSDRAPEALRRERAGRPDLPAENNQDPVLATPGLAFWLGAAFGAATQNGAFGEPKG</sequence>
<keyword evidence="3" id="KW-1185">Reference proteome</keyword>
<evidence type="ECO:0000313" key="2">
    <source>
        <dbReference type="EMBL" id="MCP3426124.1"/>
    </source>
</evidence>
<proteinExistence type="predicted"/>
<dbReference type="EMBL" id="JANAFB010000019">
    <property type="protein sequence ID" value="MCP3426124.1"/>
    <property type="molecule type" value="Genomic_DNA"/>
</dbReference>
<comment type="caution">
    <text evidence="2">The sequence shown here is derived from an EMBL/GenBank/DDBJ whole genome shotgun (WGS) entry which is preliminary data.</text>
</comment>
<name>A0A9X2HF49_9MICC</name>
<feature type="region of interest" description="Disordered" evidence="1">
    <location>
        <begin position="1"/>
        <end position="35"/>
    </location>
</feature>